<evidence type="ECO:0000256" key="1">
    <source>
        <dbReference type="SAM" id="MobiDB-lite"/>
    </source>
</evidence>
<reference evidence="2" key="1">
    <citation type="submission" date="2021-05" db="EMBL/GenBank/DDBJ databases">
        <authorList>
            <person name="Alioto T."/>
            <person name="Alioto T."/>
            <person name="Gomez Garrido J."/>
        </authorList>
    </citation>
    <scope>NUCLEOTIDE SEQUENCE</scope>
</reference>
<protein>
    <submittedName>
        <fullName evidence="2">Probable E3 ubiquitin-protein ligase HERC2</fullName>
    </submittedName>
</protein>
<evidence type="ECO:0000313" key="2">
    <source>
        <dbReference type="EMBL" id="CAG6486159.1"/>
    </source>
</evidence>
<proteinExistence type="predicted"/>
<feature type="compositionally biased region" description="Polar residues" evidence="1">
    <location>
        <begin position="181"/>
        <end position="192"/>
    </location>
</feature>
<dbReference type="AlphaFoldDB" id="A0A8D8C1Y1"/>
<sequence>MSPLWIEVVSIKFLRQVVLSLDLLHKFQRILFTYTYQSKTDNDLSGAEALLDSYIQQVVTACVTTLNKAHETRAKKATRNFSDSRFPSLRTPHRATRTNTSSAIEGEVHDSDDMEWLCIICGSTVKSPRAGGNPHPPLVHREPLHRRRQLSHHQRLRVRRRRLSTQILCHAGNSPIHPKSATRNPASRSSSSPFLRVGRFAINEIWDKDNAPRQMTTLTHFHSECMLAYLLGLRSNILKPASPLQAPVQEPAQLYHP</sequence>
<feature type="region of interest" description="Disordered" evidence="1">
    <location>
        <begin position="171"/>
        <end position="192"/>
    </location>
</feature>
<accession>A0A8D8C1Y1</accession>
<dbReference type="EMBL" id="HBUE01102952">
    <property type="protein sequence ID" value="CAG6486159.1"/>
    <property type="molecule type" value="Transcribed_RNA"/>
</dbReference>
<organism evidence="2">
    <name type="scientific">Culex pipiens</name>
    <name type="common">House mosquito</name>
    <dbReference type="NCBI Taxonomy" id="7175"/>
    <lineage>
        <taxon>Eukaryota</taxon>
        <taxon>Metazoa</taxon>
        <taxon>Ecdysozoa</taxon>
        <taxon>Arthropoda</taxon>
        <taxon>Hexapoda</taxon>
        <taxon>Insecta</taxon>
        <taxon>Pterygota</taxon>
        <taxon>Neoptera</taxon>
        <taxon>Endopterygota</taxon>
        <taxon>Diptera</taxon>
        <taxon>Nematocera</taxon>
        <taxon>Culicoidea</taxon>
        <taxon>Culicidae</taxon>
        <taxon>Culicinae</taxon>
        <taxon>Culicini</taxon>
        <taxon>Culex</taxon>
        <taxon>Culex</taxon>
    </lineage>
</organism>
<name>A0A8D8C1Y1_CULPI</name>
<feature type="region of interest" description="Disordered" evidence="1">
    <location>
        <begin position="75"/>
        <end position="104"/>
    </location>
</feature>